<protein>
    <submittedName>
        <fullName evidence="1">Uncharacterized protein</fullName>
    </submittedName>
</protein>
<evidence type="ECO:0000313" key="2">
    <source>
        <dbReference type="Proteomes" id="UP000749646"/>
    </source>
</evidence>
<comment type="caution">
    <text evidence="1">The sequence shown here is derived from an EMBL/GenBank/DDBJ whole genome shotgun (WGS) entry which is preliminary data.</text>
</comment>
<proteinExistence type="predicted"/>
<dbReference type="EMBL" id="JAAAHW010011414">
    <property type="protein sequence ID" value="KAF9919829.1"/>
    <property type="molecule type" value="Genomic_DNA"/>
</dbReference>
<sequence>MKALQVINFDDDIAALLSSSRKGWKVVEANNGVYISELAMEALAKHFPTFEKL</sequence>
<dbReference type="AlphaFoldDB" id="A0A9P6II12"/>
<accession>A0A9P6II12</accession>
<evidence type="ECO:0000313" key="1">
    <source>
        <dbReference type="EMBL" id="KAF9919829.1"/>
    </source>
</evidence>
<feature type="non-terminal residue" evidence="1">
    <location>
        <position position="53"/>
    </location>
</feature>
<keyword evidence="2" id="KW-1185">Reference proteome</keyword>
<dbReference type="OrthoDB" id="10579728at2759"/>
<dbReference type="Proteomes" id="UP000749646">
    <property type="component" value="Unassembled WGS sequence"/>
</dbReference>
<organism evidence="1 2">
    <name type="scientific">Modicella reniformis</name>
    <dbReference type="NCBI Taxonomy" id="1440133"/>
    <lineage>
        <taxon>Eukaryota</taxon>
        <taxon>Fungi</taxon>
        <taxon>Fungi incertae sedis</taxon>
        <taxon>Mucoromycota</taxon>
        <taxon>Mortierellomycotina</taxon>
        <taxon>Mortierellomycetes</taxon>
        <taxon>Mortierellales</taxon>
        <taxon>Mortierellaceae</taxon>
        <taxon>Modicella</taxon>
    </lineage>
</organism>
<gene>
    <name evidence="1" type="ORF">BGZ65_011788</name>
</gene>
<name>A0A9P6II12_9FUNG</name>
<reference evidence="1" key="1">
    <citation type="journal article" date="2020" name="Fungal Divers.">
        <title>Resolving the Mortierellaceae phylogeny through synthesis of multi-gene phylogenetics and phylogenomics.</title>
        <authorList>
            <person name="Vandepol N."/>
            <person name="Liber J."/>
            <person name="Desiro A."/>
            <person name="Na H."/>
            <person name="Kennedy M."/>
            <person name="Barry K."/>
            <person name="Grigoriev I.V."/>
            <person name="Miller A.N."/>
            <person name="O'Donnell K."/>
            <person name="Stajich J.E."/>
            <person name="Bonito G."/>
        </authorList>
    </citation>
    <scope>NUCLEOTIDE SEQUENCE</scope>
    <source>
        <strain evidence="1">MES-2147</strain>
    </source>
</reference>